<gene>
    <name evidence="8" type="ORF">RNA01_28440</name>
</gene>
<evidence type="ECO:0000313" key="9">
    <source>
        <dbReference type="Proteomes" id="UP000321717"/>
    </source>
</evidence>
<name>A0A512HKD8_9HYPH</name>
<dbReference type="GO" id="GO:0015074">
    <property type="term" value="P:DNA integration"/>
    <property type="evidence" value="ECO:0007669"/>
    <property type="project" value="UniProtKB-KW"/>
</dbReference>
<dbReference type="NCBIfam" id="NF033547">
    <property type="entry name" value="transpos_IS1595"/>
    <property type="match status" value="1"/>
</dbReference>
<dbReference type="PANTHER" id="PTHR30461:SF2">
    <property type="entry name" value="SERINE RECOMBINASE PINE-RELATED"/>
    <property type="match status" value="1"/>
</dbReference>
<evidence type="ECO:0000256" key="6">
    <source>
        <dbReference type="SAM" id="MobiDB-lite"/>
    </source>
</evidence>
<feature type="region of interest" description="Disordered" evidence="6">
    <location>
        <begin position="194"/>
        <end position="226"/>
    </location>
</feature>
<dbReference type="InterPro" id="IPR050639">
    <property type="entry name" value="SSR_resolvase"/>
</dbReference>
<evidence type="ECO:0000256" key="4">
    <source>
        <dbReference type="ARBA" id="ARBA00023125"/>
    </source>
</evidence>
<dbReference type="PROSITE" id="PS51736">
    <property type="entry name" value="RECOMBINASES_3"/>
    <property type="match status" value="1"/>
</dbReference>
<sequence>MLIGYMRVSSSDERQSVALQRDALLAAGVDQRHLHQDRASGARDDRPGLKACLAELCEGDVLVVWKLDRLDRSLSHLIRIVEDLKTRGVAFRSLTEAIDTTNSHGAFLFNLFGTLAEYERVLITERVNAGLAAARRRGRKGSEQDPRKIVRDLYQLLGTLAEILGVSRPTAWRIGHALRLMGARETMLAGTVEIDHFHRGGRPRKRPDEPPPGRGRKGQANTDTTPVLGMVQRPADAALGTPAGDARAAVVTGLSLRAAERAIEAQIDPDARLMSDEAKAFMAIGESFADHETVNHSSREYVRDAVHVNSVEGFNSRIRRTIAGVFHHISPQHVDLYFHEMGFRWSQRVVDGQAVRKTRSGRQAIKTIWSRVPPALQLMQVFRFATGRQMRRWRHHHQIGRRCIGSIKASYAKVERP</sequence>
<comment type="similarity">
    <text evidence="1">Belongs to the site-specific recombinase resolvase family.</text>
</comment>
<evidence type="ECO:0000256" key="1">
    <source>
        <dbReference type="ARBA" id="ARBA00009913"/>
    </source>
</evidence>
<dbReference type="GO" id="GO:0003677">
    <property type="term" value="F:DNA binding"/>
    <property type="evidence" value="ECO:0007669"/>
    <property type="project" value="UniProtKB-KW"/>
</dbReference>
<keyword evidence="4" id="KW-0238">DNA-binding</keyword>
<comment type="caution">
    <text evidence="8">The sequence shown here is derived from an EMBL/GenBank/DDBJ whole genome shotgun (WGS) entry which is preliminary data.</text>
</comment>
<dbReference type="InterPro" id="IPR036162">
    <property type="entry name" value="Resolvase-like_N_sf"/>
</dbReference>
<dbReference type="InterPro" id="IPR006119">
    <property type="entry name" value="Resolv_N"/>
</dbReference>
<dbReference type="SMART" id="SM01126">
    <property type="entry name" value="DDE_Tnp_IS1595"/>
    <property type="match status" value="1"/>
</dbReference>
<reference evidence="8 9" key="1">
    <citation type="submission" date="2019-07" db="EMBL/GenBank/DDBJ databases">
        <title>Whole genome shotgun sequence of Rhizobium naphthalenivorans NBRC 107585.</title>
        <authorList>
            <person name="Hosoyama A."/>
            <person name="Uohara A."/>
            <person name="Ohji S."/>
            <person name="Ichikawa N."/>
        </authorList>
    </citation>
    <scope>NUCLEOTIDE SEQUENCE [LARGE SCALE GENOMIC DNA]</scope>
    <source>
        <strain evidence="8 9">NBRC 107585</strain>
    </source>
</reference>
<protein>
    <recommendedName>
        <fullName evidence="7">Resolvase/invertase-type recombinase catalytic domain-containing protein</fullName>
    </recommendedName>
</protein>
<keyword evidence="5" id="KW-0233">DNA recombination</keyword>
<accession>A0A512HKD8</accession>
<keyword evidence="9" id="KW-1185">Reference proteome</keyword>
<dbReference type="SUPFAM" id="SSF53041">
    <property type="entry name" value="Resolvase-like"/>
    <property type="match status" value="1"/>
</dbReference>
<dbReference type="Pfam" id="PF12762">
    <property type="entry name" value="DDE_Tnp_IS1595"/>
    <property type="match status" value="1"/>
</dbReference>
<evidence type="ECO:0000256" key="5">
    <source>
        <dbReference type="ARBA" id="ARBA00023172"/>
    </source>
</evidence>
<dbReference type="Pfam" id="PF00239">
    <property type="entry name" value="Resolvase"/>
    <property type="match status" value="1"/>
</dbReference>
<dbReference type="InterPro" id="IPR024445">
    <property type="entry name" value="Tnp_ISXO2-like"/>
</dbReference>
<proteinExistence type="inferred from homology"/>
<evidence type="ECO:0000313" key="8">
    <source>
        <dbReference type="EMBL" id="GEO85912.1"/>
    </source>
</evidence>
<dbReference type="SMART" id="SM00857">
    <property type="entry name" value="Resolvase"/>
    <property type="match status" value="1"/>
</dbReference>
<dbReference type="FunFam" id="3.40.50.1390:FF:000001">
    <property type="entry name" value="DNA recombinase"/>
    <property type="match status" value="1"/>
</dbReference>
<dbReference type="GO" id="GO:0000150">
    <property type="term" value="F:DNA strand exchange activity"/>
    <property type="evidence" value="ECO:0007669"/>
    <property type="project" value="UniProtKB-KW"/>
</dbReference>
<evidence type="ECO:0000256" key="2">
    <source>
        <dbReference type="ARBA" id="ARBA00022908"/>
    </source>
</evidence>
<dbReference type="Gene3D" id="3.40.50.1390">
    <property type="entry name" value="Resolvase, N-terminal catalytic domain"/>
    <property type="match status" value="1"/>
</dbReference>
<keyword evidence="3" id="KW-0230">DNA invertase</keyword>
<feature type="domain" description="Resolvase/invertase-type recombinase catalytic" evidence="7">
    <location>
        <begin position="1"/>
        <end position="138"/>
    </location>
</feature>
<keyword evidence="2" id="KW-0229">DNA integration</keyword>
<evidence type="ECO:0000256" key="3">
    <source>
        <dbReference type="ARBA" id="ARBA00023100"/>
    </source>
</evidence>
<evidence type="ECO:0000259" key="7">
    <source>
        <dbReference type="PROSITE" id="PS51736"/>
    </source>
</evidence>
<dbReference type="AlphaFoldDB" id="A0A512HKD8"/>
<organism evidence="8 9">
    <name type="scientific">Ciceribacter naphthalenivorans</name>
    <dbReference type="NCBI Taxonomy" id="1118451"/>
    <lineage>
        <taxon>Bacteria</taxon>
        <taxon>Pseudomonadati</taxon>
        <taxon>Pseudomonadota</taxon>
        <taxon>Alphaproteobacteria</taxon>
        <taxon>Hyphomicrobiales</taxon>
        <taxon>Rhizobiaceae</taxon>
        <taxon>Ciceribacter</taxon>
    </lineage>
</organism>
<dbReference type="EMBL" id="BJZP01000014">
    <property type="protein sequence ID" value="GEO85912.1"/>
    <property type="molecule type" value="Genomic_DNA"/>
</dbReference>
<dbReference type="CDD" id="cd03768">
    <property type="entry name" value="SR_ResInv"/>
    <property type="match status" value="1"/>
</dbReference>
<dbReference type="Proteomes" id="UP000321717">
    <property type="component" value="Unassembled WGS sequence"/>
</dbReference>
<dbReference type="PANTHER" id="PTHR30461">
    <property type="entry name" value="DNA-INVERTASE FROM LAMBDOID PROPHAGE"/>
    <property type="match status" value="1"/>
</dbReference>